<feature type="signal peptide" evidence="1">
    <location>
        <begin position="1"/>
        <end position="28"/>
    </location>
</feature>
<evidence type="ECO:0000313" key="3">
    <source>
        <dbReference type="Proteomes" id="UP001160499"/>
    </source>
</evidence>
<proteinExistence type="predicted"/>
<reference evidence="2 3" key="1">
    <citation type="submission" date="2023-04" db="EMBL/GenBank/DDBJ databases">
        <title>Forest soil microbial communities from Buena Vista Peninsula, Colon Province, Panama.</title>
        <authorList>
            <person name="Bouskill N."/>
        </authorList>
    </citation>
    <scope>NUCLEOTIDE SEQUENCE [LARGE SCALE GENOMIC DNA]</scope>
    <source>
        <strain evidence="2 3">GGS1</strain>
    </source>
</reference>
<sequence>MRTTRAGAAVAAILATLPTAPSAGTAHAADPERLVIDLSADTGAFHGAAAGSLYEVYGDGARALTRNLDTGYAAGARVVDVVSSAVS</sequence>
<evidence type="ECO:0000313" key="2">
    <source>
        <dbReference type="EMBL" id="MDH6221728.1"/>
    </source>
</evidence>
<keyword evidence="1" id="KW-0732">Signal</keyword>
<dbReference type="Proteomes" id="UP001160499">
    <property type="component" value="Unassembled WGS sequence"/>
</dbReference>
<accession>A0ABT6LZR1</accession>
<evidence type="ECO:0000256" key="1">
    <source>
        <dbReference type="SAM" id="SignalP"/>
    </source>
</evidence>
<dbReference type="EMBL" id="JARXVH010000025">
    <property type="protein sequence ID" value="MDH6221728.1"/>
    <property type="molecule type" value="Genomic_DNA"/>
</dbReference>
<feature type="chain" id="PRO_5047020245" evidence="1">
    <location>
        <begin position="29"/>
        <end position="87"/>
    </location>
</feature>
<name>A0ABT6LZR1_9ACTN</name>
<keyword evidence="3" id="KW-1185">Reference proteome</keyword>
<gene>
    <name evidence="2" type="ORF">M2283_009075</name>
</gene>
<comment type="caution">
    <text evidence="2">The sequence shown here is derived from an EMBL/GenBank/DDBJ whole genome shotgun (WGS) entry which is preliminary data.</text>
</comment>
<protein>
    <submittedName>
        <fullName evidence="2">Uncharacterized protein</fullName>
    </submittedName>
</protein>
<dbReference type="RefSeq" id="WP_280882428.1">
    <property type="nucleotide sequence ID" value="NZ_JARXVH010000025.1"/>
</dbReference>
<organism evidence="2 3">
    <name type="scientific">Streptomyces pseudovenezuelae</name>
    <dbReference type="NCBI Taxonomy" id="67350"/>
    <lineage>
        <taxon>Bacteria</taxon>
        <taxon>Bacillati</taxon>
        <taxon>Actinomycetota</taxon>
        <taxon>Actinomycetes</taxon>
        <taxon>Kitasatosporales</taxon>
        <taxon>Streptomycetaceae</taxon>
        <taxon>Streptomyces</taxon>
        <taxon>Streptomyces aurantiacus group</taxon>
    </lineage>
</organism>